<keyword evidence="1" id="KW-1133">Transmembrane helix</keyword>
<name>A0A381SLJ8_9ZZZZ</name>
<gene>
    <name evidence="2" type="ORF">METZ01_LOCUS57779</name>
</gene>
<proteinExistence type="predicted"/>
<dbReference type="EMBL" id="UINC01003279">
    <property type="protein sequence ID" value="SVA04925.1"/>
    <property type="molecule type" value="Genomic_DNA"/>
</dbReference>
<reference evidence="2" key="1">
    <citation type="submission" date="2018-05" db="EMBL/GenBank/DDBJ databases">
        <authorList>
            <person name="Lanie J.A."/>
            <person name="Ng W.-L."/>
            <person name="Kazmierczak K.M."/>
            <person name="Andrzejewski T.M."/>
            <person name="Davidsen T.M."/>
            <person name="Wayne K.J."/>
            <person name="Tettelin H."/>
            <person name="Glass J.I."/>
            <person name="Rusch D."/>
            <person name="Podicherti R."/>
            <person name="Tsui H.-C.T."/>
            <person name="Winkler M.E."/>
        </authorList>
    </citation>
    <scope>NUCLEOTIDE SEQUENCE</scope>
</reference>
<evidence type="ECO:0000256" key="1">
    <source>
        <dbReference type="SAM" id="Phobius"/>
    </source>
</evidence>
<keyword evidence="1" id="KW-0812">Transmembrane</keyword>
<feature type="transmembrane region" description="Helical" evidence="1">
    <location>
        <begin position="20"/>
        <end position="39"/>
    </location>
</feature>
<accession>A0A381SLJ8</accession>
<sequence>MRFVWDTNFELKDLFFGADTVQQSGFNLSLFTPVLAVYFEKRDKGNHRQKTDCSQKT</sequence>
<dbReference type="AlphaFoldDB" id="A0A381SLJ8"/>
<evidence type="ECO:0000313" key="2">
    <source>
        <dbReference type="EMBL" id="SVA04925.1"/>
    </source>
</evidence>
<organism evidence="2">
    <name type="scientific">marine metagenome</name>
    <dbReference type="NCBI Taxonomy" id="408172"/>
    <lineage>
        <taxon>unclassified sequences</taxon>
        <taxon>metagenomes</taxon>
        <taxon>ecological metagenomes</taxon>
    </lineage>
</organism>
<protein>
    <submittedName>
        <fullName evidence="2">Uncharacterized protein</fullName>
    </submittedName>
</protein>
<keyword evidence="1" id="KW-0472">Membrane</keyword>